<comment type="caution">
    <text evidence="4">The sequence shown here is derived from an EMBL/GenBank/DDBJ whole genome shotgun (WGS) entry which is preliminary data.</text>
</comment>
<gene>
    <name evidence="4" type="ORF">KXJ70_02985</name>
</gene>
<dbReference type="PANTHER" id="PTHR11717">
    <property type="entry name" value="LOW MOLECULAR WEIGHT PROTEIN TYROSINE PHOSPHATASE"/>
    <property type="match status" value="1"/>
</dbReference>
<dbReference type="InterPro" id="IPR050438">
    <property type="entry name" value="LMW_PTPase"/>
</dbReference>
<accession>A0ABS6VNV7</accession>
<dbReference type="PANTHER" id="PTHR11717:SF31">
    <property type="entry name" value="LOW MOLECULAR WEIGHT PROTEIN-TYROSINE-PHOSPHATASE ETP-RELATED"/>
    <property type="match status" value="1"/>
</dbReference>
<dbReference type="EMBL" id="JAHWDQ010000001">
    <property type="protein sequence ID" value="MBW2939719.1"/>
    <property type="molecule type" value="Genomic_DNA"/>
</dbReference>
<organism evidence="4 5">
    <name type="scientific">Zhongshania aquimaris</name>
    <dbReference type="NCBI Taxonomy" id="2857107"/>
    <lineage>
        <taxon>Bacteria</taxon>
        <taxon>Pseudomonadati</taxon>
        <taxon>Pseudomonadota</taxon>
        <taxon>Gammaproteobacteria</taxon>
        <taxon>Cellvibrionales</taxon>
        <taxon>Spongiibacteraceae</taxon>
        <taxon>Zhongshania</taxon>
    </lineage>
</organism>
<protein>
    <recommendedName>
        <fullName evidence="1">protein-tyrosine-phosphatase</fullName>
        <ecNumber evidence="1">3.1.3.48</ecNumber>
    </recommendedName>
</protein>
<dbReference type="Pfam" id="PF01451">
    <property type="entry name" value="LMWPc"/>
    <property type="match status" value="1"/>
</dbReference>
<dbReference type="RefSeq" id="WP_219041959.1">
    <property type="nucleotide sequence ID" value="NZ_JAHWDQ010000001.1"/>
</dbReference>
<dbReference type="SMART" id="SM00226">
    <property type="entry name" value="LMWPc"/>
    <property type="match status" value="1"/>
</dbReference>
<evidence type="ECO:0000256" key="2">
    <source>
        <dbReference type="ARBA" id="ARBA00051722"/>
    </source>
</evidence>
<proteinExistence type="predicted"/>
<dbReference type="Proteomes" id="UP001166291">
    <property type="component" value="Unassembled WGS sequence"/>
</dbReference>
<evidence type="ECO:0000313" key="5">
    <source>
        <dbReference type="Proteomes" id="UP001166291"/>
    </source>
</evidence>
<name>A0ABS6VNV7_9GAMM</name>
<evidence type="ECO:0000256" key="1">
    <source>
        <dbReference type="ARBA" id="ARBA00013064"/>
    </source>
</evidence>
<sequence>MKFKSMILVCTGNICRSPYAAAFIKRQMPEMIVSSAGVSAVLGHGVDTLTAQIARERGVDLQEHIATQLTRSLLYQHDLVVVMEARHQTWIVDRFPAVAGRIVMVSGRKELEVADPIGLSPDIYRKSFDLIDQGCQYWAERLAL</sequence>
<keyword evidence="5" id="KW-1185">Reference proteome</keyword>
<evidence type="ECO:0000313" key="4">
    <source>
        <dbReference type="EMBL" id="MBW2939719.1"/>
    </source>
</evidence>
<evidence type="ECO:0000259" key="3">
    <source>
        <dbReference type="SMART" id="SM00226"/>
    </source>
</evidence>
<dbReference type="EC" id="3.1.3.48" evidence="1"/>
<comment type="catalytic activity">
    <reaction evidence="2">
        <text>O-phospho-L-tyrosyl-[protein] + H2O = L-tyrosyl-[protein] + phosphate</text>
        <dbReference type="Rhea" id="RHEA:10684"/>
        <dbReference type="Rhea" id="RHEA-COMP:10136"/>
        <dbReference type="Rhea" id="RHEA-COMP:20101"/>
        <dbReference type="ChEBI" id="CHEBI:15377"/>
        <dbReference type="ChEBI" id="CHEBI:43474"/>
        <dbReference type="ChEBI" id="CHEBI:46858"/>
        <dbReference type="ChEBI" id="CHEBI:61978"/>
        <dbReference type="EC" id="3.1.3.48"/>
    </reaction>
</comment>
<reference evidence="4" key="1">
    <citation type="submission" date="2021-07" db="EMBL/GenBank/DDBJ databases">
        <title>Zhongshania sp. CAU 1632 isolated from seawater.</title>
        <authorList>
            <person name="Kim W."/>
        </authorList>
    </citation>
    <scope>NUCLEOTIDE SEQUENCE</scope>
    <source>
        <strain evidence="4">CAU 1632</strain>
    </source>
</reference>
<feature type="domain" description="Phosphotyrosine protein phosphatase I" evidence="3">
    <location>
        <begin position="4"/>
        <end position="141"/>
    </location>
</feature>
<dbReference type="InterPro" id="IPR023485">
    <property type="entry name" value="Ptyr_pPase"/>
</dbReference>